<name>A0ABV0TM01_9TELE</name>
<protein>
    <submittedName>
        <fullName evidence="1">Uncharacterized protein</fullName>
    </submittedName>
</protein>
<sequence length="140" mass="15557">MFRARVHHWLKVLHCASPTKSLHLLPGTCKPKKGTSVFCRSPTCKTPSCSPSNFTYTSWKETHRNNNHLTTTSPVKLSLCGVTHLPLETPFLPNLHQPAVPGFPDDPVAFSSLSINQFNLNSASLIVACTRVTWFAIMTR</sequence>
<proteinExistence type="predicted"/>
<reference evidence="1 2" key="1">
    <citation type="submission" date="2021-06" db="EMBL/GenBank/DDBJ databases">
        <authorList>
            <person name="Palmer J.M."/>
        </authorList>
    </citation>
    <scope>NUCLEOTIDE SEQUENCE [LARGE SCALE GENOMIC DNA]</scope>
    <source>
        <strain evidence="2">if_2019</strain>
        <tissue evidence="1">Muscle</tissue>
    </source>
</reference>
<evidence type="ECO:0000313" key="2">
    <source>
        <dbReference type="Proteomes" id="UP001482620"/>
    </source>
</evidence>
<accession>A0ABV0TM01</accession>
<evidence type="ECO:0000313" key="1">
    <source>
        <dbReference type="EMBL" id="MEQ2233531.1"/>
    </source>
</evidence>
<dbReference type="Proteomes" id="UP001482620">
    <property type="component" value="Unassembled WGS sequence"/>
</dbReference>
<dbReference type="EMBL" id="JAHRIQ010037300">
    <property type="protein sequence ID" value="MEQ2233531.1"/>
    <property type="molecule type" value="Genomic_DNA"/>
</dbReference>
<keyword evidence="2" id="KW-1185">Reference proteome</keyword>
<organism evidence="1 2">
    <name type="scientific">Ilyodon furcidens</name>
    <name type="common">goldbreast splitfin</name>
    <dbReference type="NCBI Taxonomy" id="33524"/>
    <lineage>
        <taxon>Eukaryota</taxon>
        <taxon>Metazoa</taxon>
        <taxon>Chordata</taxon>
        <taxon>Craniata</taxon>
        <taxon>Vertebrata</taxon>
        <taxon>Euteleostomi</taxon>
        <taxon>Actinopterygii</taxon>
        <taxon>Neopterygii</taxon>
        <taxon>Teleostei</taxon>
        <taxon>Neoteleostei</taxon>
        <taxon>Acanthomorphata</taxon>
        <taxon>Ovalentaria</taxon>
        <taxon>Atherinomorphae</taxon>
        <taxon>Cyprinodontiformes</taxon>
        <taxon>Goodeidae</taxon>
        <taxon>Ilyodon</taxon>
    </lineage>
</organism>
<comment type="caution">
    <text evidence="1">The sequence shown here is derived from an EMBL/GenBank/DDBJ whole genome shotgun (WGS) entry which is preliminary data.</text>
</comment>
<gene>
    <name evidence="1" type="ORF">ILYODFUR_022810</name>
</gene>